<feature type="domain" description="Outer membrane protein beta-barrel" evidence="6">
    <location>
        <begin position="439"/>
        <end position="903"/>
    </location>
</feature>
<evidence type="ECO:0000256" key="1">
    <source>
        <dbReference type="ARBA" id="ARBA00004442"/>
    </source>
</evidence>
<dbReference type="Gene3D" id="2.40.170.20">
    <property type="entry name" value="TonB-dependent receptor, beta-barrel domain"/>
    <property type="match status" value="1"/>
</dbReference>
<comment type="subcellular location">
    <subcellularLocation>
        <location evidence="1">Cell outer membrane</location>
    </subcellularLocation>
</comment>
<feature type="region of interest" description="Disordered" evidence="4">
    <location>
        <begin position="287"/>
        <end position="307"/>
    </location>
</feature>
<evidence type="ECO:0000256" key="3">
    <source>
        <dbReference type="ARBA" id="ARBA00023237"/>
    </source>
</evidence>
<dbReference type="InterPro" id="IPR008969">
    <property type="entry name" value="CarboxyPept-like_regulatory"/>
</dbReference>
<feature type="compositionally biased region" description="Gly residues" evidence="4">
    <location>
        <begin position="925"/>
        <end position="946"/>
    </location>
</feature>
<dbReference type="InterPro" id="IPR041700">
    <property type="entry name" value="OMP_b-brl_3"/>
</dbReference>
<organism evidence="7 8">
    <name type="scientific">Terrimonas rubra</name>
    <dbReference type="NCBI Taxonomy" id="1035890"/>
    <lineage>
        <taxon>Bacteria</taxon>
        <taxon>Pseudomonadati</taxon>
        <taxon>Bacteroidota</taxon>
        <taxon>Chitinophagia</taxon>
        <taxon>Chitinophagales</taxon>
        <taxon>Chitinophagaceae</taxon>
        <taxon>Terrimonas</taxon>
    </lineage>
</organism>
<dbReference type="InterPro" id="IPR036942">
    <property type="entry name" value="Beta-barrel_TonB_sf"/>
</dbReference>
<evidence type="ECO:0000259" key="6">
    <source>
        <dbReference type="Pfam" id="PF14905"/>
    </source>
</evidence>
<keyword evidence="2" id="KW-0472">Membrane</keyword>
<dbReference type="Gene3D" id="2.60.40.1120">
    <property type="entry name" value="Carboxypeptidase-like, regulatory domain"/>
    <property type="match status" value="1"/>
</dbReference>
<keyword evidence="8" id="KW-1185">Reference proteome</keyword>
<keyword evidence="5" id="KW-0732">Signal</keyword>
<protein>
    <submittedName>
        <fullName evidence="7">Outer membrane beta-barrel protein</fullName>
    </submittedName>
</protein>
<evidence type="ECO:0000313" key="8">
    <source>
        <dbReference type="Proteomes" id="UP001597511"/>
    </source>
</evidence>
<dbReference type="SUPFAM" id="SSF56935">
    <property type="entry name" value="Porins"/>
    <property type="match status" value="1"/>
</dbReference>
<dbReference type="SUPFAM" id="SSF49464">
    <property type="entry name" value="Carboxypeptidase regulatory domain-like"/>
    <property type="match status" value="1"/>
</dbReference>
<dbReference type="RefSeq" id="WP_386097086.1">
    <property type="nucleotide sequence ID" value="NZ_JBHUOZ010000001.1"/>
</dbReference>
<dbReference type="Pfam" id="PF14905">
    <property type="entry name" value="OMP_b-brl_3"/>
    <property type="match status" value="1"/>
</dbReference>
<comment type="caution">
    <text evidence="7">The sequence shown here is derived from an EMBL/GenBank/DDBJ whole genome shotgun (WGS) entry which is preliminary data.</text>
</comment>
<evidence type="ECO:0000256" key="4">
    <source>
        <dbReference type="SAM" id="MobiDB-lite"/>
    </source>
</evidence>
<feature type="signal peptide" evidence="5">
    <location>
        <begin position="1"/>
        <end position="20"/>
    </location>
</feature>
<dbReference type="Proteomes" id="UP001597511">
    <property type="component" value="Unassembled WGS sequence"/>
</dbReference>
<name>A0ABW6A5F2_9BACT</name>
<reference evidence="8" key="1">
    <citation type="journal article" date="2019" name="Int. J. Syst. Evol. Microbiol.">
        <title>The Global Catalogue of Microorganisms (GCM) 10K type strain sequencing project: providing services to taxonomists for standard genome sequencing and annotation.</title>
        <authorList>
            <consortium name="The Broad Institute Genomics Platform"/>
            <consortium name="The Broad Institute Genome Sequencing Center for Infectious Disease"/>
            <person name="Wu L."/>
            <person name="Ma J."/>
        </authorList>
    </citation>
    <scope>NUCLEOTIDE SEQUENCE [LARGE SCALE GENOMIC DNA]</scope>
    <source>
        <strain evidence="8">KCTC 23299</strain>
    </source>
</reference>
<feature type="chain" id="PRO_5046048088" evidence="5">
    <location>
        <begin position="21"/>
        <end position="946"/>
    </location>
</feature>
<evidence type="ECO:0000313" key="7">
    <source>
        <dbReference type="EMBL" id="MFD2919670.1"/>
    </source>
</evidence>
<evidence type="ECO:0000256" key="5">
    <source>
        <dbReference type="SAM" id="SignalP"/>
    </source>
</evidence>
<accession>A0ABW6A5F2</accession>
<dbReference type="EMBL" id="JBHUOZ010000001">
    <property type="protein sequence ID" value="MFD2919670.1"/>
    <property type="molecule type" value="Genomic_DNA"/>
</dbReference>
<proteinExistence type="predicted"/>
<keyword evidence="3" id="KW-0998">Cell outer membrane</keyword>
<sequence>MSATKLLILPFLLLSLTLFAQKKVDITGIAIDSAGTKLSGATIKAMNAKDSVFAFTDKDGKFALSITPLFPVDITISLVGYIPYTKRVNTIPIGTDGIRLDSVLMETDVALLPGVEVTSVQPIVVKEDTIEYNARAYKVEEGAPVEDAIKKMPGLEVGKDGAITAQGKPVSRVRVNGKDFFGGDVQTATKNLPADIIENIQIIDDYGDEANLTGIKTGEPEKIININIQKNKNRGFFGNASASAGDKGRFGSGISANLFRDETQINFLGSVNNTNADLFNFNGGGRGGGNRGGNNFGNESRGGGGGNGITLSQSAGLNYRSNIGKKVTINGSYSFSARHLNAESSSYRQDLNPSNVITTNSQNRSHNSSYNHRITADIEYRMDSANYFKFTPYLSLSNSSSESAGTSQIRRTLYHTDNIFQSSGNSTAPNGGGNIMYHHAFRKKGRSINISTGVNISYSEQNRESLNDYHNIDYDSSGNIIRQMDTLQSQRIFTENKNTTTNINLSYNEPVNKRKTMFLELSYRWNQSNTENVREVDDIDPFTNEATTNIAQTNYFDYKFTTHRAGINFKGRETKYNYTVGLVVQPSILTGQSVGKDIATSYKNLNWIPTARFVYNFARSHSLTVTYDGSSREPGFNQLQPVYDSSNLNNVSVGNPNLQAEFTSRFGLNYNKFDNKAGTSLFANLNFDQTQDKIVSSRVNNKVGTGRTTSYINTNGFYNLGGNAGYTKPFNNRKYSVTLGVNGNFSNNITFVDGMRNNGNTWRLSPRTSFRLDLEGIIDVAANVSYSFQQIITRYDTGGKRVSDNETLQLGLSGKNYIKKQWIFGYDVSKMMNFGLQGNVNANPLIINLSAEYRFLKRQMAAIRFQAFDLLNENADIRRTINGDITTDSRTNRLARYFLLTLNFRIQKFTGSGNGNNPGRRGEGMRPGGGNRGGGGNSGGGRGNRP</sequence>
<feature type="region of interest" description="Disordered" evidence="4">
    <location>
        <begin position="910"/>
        <end position="946"/>
    </location>
</feature>
<evidence type="ECO:0000256" key="2">
    <source>
        <dbReference type="ARBA" id="ARBA00023136"/>
    </source>
</evidence>
<gene>
    <name evidence="7" type="ORF">ACFS6H_08135</name>
</gene>